<dbReference type="AlphaFoldDB" id="A0A7S3CTC4"/>
<dbReference type="InterPro" id="IPR001107">
    <property type="entry name" value="Band_7"/>
</dbReference>
<gene>
    <name evidence="2" type="ORF">SRAS04492_LOCUS8676</name>
</gene>
<proteinExistence type="predicted"/>
<accession>A0A7S3CTC4</accession>
<protein>
    <recommendedName>
        <fullName evidence="1">Band 7 domain-containing protein</fullName>
    </recommendedName>
</protein>
<dbReference type="Pfam" id="PF01145">
    <property type="entry name" value="Band_7"/>
    <property type="match status" value="1"/>
</dbReference>
<evidence type="ECO:0000313" key="2">
    <source>
        <dbReference type="EMBL" id="CAE0236868.1"/>
    </source>
</evidence>
<sequence>MIYKFPVRAAPTYDNIFVALDIAVVFRCKPDDQSIFNFCYRISINQLNEQLEAAITERVRVLIRGKTHLEVYQIKGKQNTKEMKDFLNDMFGQKGLEFLDIIVTEVLLPEDIKQPLDMKAQFGSLNEMEREKYNFDMRVINDEEELELLKQRRYEQRDSINEDFSKQVTLTNRELQIVKANAVKSVAEINAQSKAEQAQIRADADLKNETIKGDTFMTKTVDETKGTCEAEMIKVDAKNQCSKSIAAKMQEVADLKASTIEIIGKGESQISEVMQSRRKYEYLEKKTEVIQAFRENKNLKIFGDNSDDVLSQVAAFRVTQGKGGIA</sequence>
<dbReference type="SUPFAM" id="SSF117892">
    <property type="entry name" value="Band 7/SPFH domain"/>
    <property type="match status" value="1"/>
</dbReference>
<name>A0A7S3CTC4_9SPIT</name>
<evidence type="ECO:0000259" key="1">
    <source>
        <dbReference type="Pfam" id="PF01145"/>
    </source>
</evidence>
<dbReference type="InterPro" id="IPR036013">
    <property type="entry name" value="Band_7/SPFH_dom_sf"/>
</dbReference>
<reference evidence="2" key="1">
    <citation type="submission" date="2021-01" db="EMBL/GenBank/DDBJ databases">
        <authorList>
            <person name="Corre E."/>
            <person name="Pelletier E."/>
            <person name="Niang G."/>
            <person name="Scheremetjew M."/>
            <person name="Finn R."/>
            <person name="Kale V."/>
            <person name="Holt S."/>
            <person name="Cochrane G."/>
            <person name="Meng A."/>
            <person name="Brown T."/>
            <person name="Cohen L."/>
        </authorList>
    </citation>
    <scope>NUCLEOTIDE SEQUENCE</scope>
    <source>
        <strain evidence="2">Ras09</strain>
    </source>
</reference>
<feature type="domain" description="Band 7" evidence="1">
    <location>
        <begin position="3"/>
        <end position="121"/>
    </location>
</feature>
<dbReference type="EMBL" id="HBIA01017538">
    <property type="protein sequence ID" value="CAE0236868.1"/>
    <property type="molecule type" value="Transcribed_RNA"/>
</dbReference>
<dbReference type="Gene3D" id="3.30.479.30">
    <property type="entry name" value="Band 7 domain"/>
    <property type="match status" value="1"/>
</dbReference>
<organism evidence="2">
    <name type="scientific">Strombidium rassoulzadegani</name>
    <dbReference type="NCBI Taxonomy" id="1082188"/>
    <lineage>
        <taxon>Eukaryota</taxon>
        <taxon>Sar</taxon>
        <taxon>Alveolata</taxon>
        <taxon>Ciliophora</taxon>
        <taxon>Intramacronucleata</taxon>
        <taxon>Spirotrichea</taxon>
        <taxon>Oligotrichia</taxon>
        <taxon>Strombidiidae</taxon>
        <taxon>Strombidium</taxon>
    </lineage>
</organism>